<name>A0A0E9SAT3_ANGAN</name>
<accession>A0A0E9SAT3</accession>
<organism evidence="1">
    <name type="scientific">Anguilla anguilla</name>
    <name type="common">European freshwater eel</name>
    <name type="synonym">Muraena anguilla</name>
    <dbReference type="NCBI Taxonomy" id="7936"/>
    <lineage>
        <taxon>Eukaryota</taxon>
        <taxon>Metazoa</taxon>
        <taxon>Chordata</taxon>
        <taxon>Craniata</taxon>
        <taxon>Vertebrata</taxon>
        <taxon>Euteleostomi</taxon>
        <taxon>Actinopterygii</taxon>
        <taxon>Neopterygii</taxon>
        <taxon>Teleostei</taxon>
        <taxon>Anguilliformes</taxon>
        <taxon>Anguillidae</taxon>
        <taxon>Anguilla</taxon>
    </lineage>
</organism>
<proteinExistence type="predicted"/>
<reference evidence="1" key="1">
    <citation type="submission" date="2014-11" db="EMBL/GenBank/DDBJ databases">
        <authorList>
            <person name="Amaro Gonzalez C."/>
        </authorList>
    </citation>
    <scope>NUCLEOTIDE SEQUENCE</scope>
</reference>
<dbReference type="AlphaFoldDB" id="A0A0E9SAT3"/>
<protein>
    <submittedName>
        <fullName evidence="1">Uncharacterized protein</fullName>
    </submittedName>
</protein>
<reference evidence="1" key="2">
    <citation type="journal article" date="2015" name="Fish Shellfish Immunol.">
        <title>Early steps in the European eel (Anguilla anguilla)-Vibrio vulnificus interaction in the gills: Role of the RtxA13 toxin.</title>
        <authorList>
            <person name="Callol A."/>
            <person name="Pajuelo D."/>
            <person name="Ebbesson L."/>
            <person name="Teles M."/>
            <person name="MacKenzie S."/>
            <person name="Amaro C."/>
        </authorList>
    </citation>
    <scope>NUCLEOTIDE SEQUENCE</scope>
</reference>
<sequence length="23" mass="2834">MRLVLRIRMYKFREITVFTNCSG</sequence>
<evidence type="ECO:0000313" key="1">
    <source>
        <dbReference type="EMBL" id="JAH37785.1"/>
    </source>
</evidence>
<dbReference type="EMBL" id="GBXM01070792">
    <property type="protein sequence ID" value="JAH37785.1"/>
    <property type="molecule type" value="Transcribed_RNA"/>
</dbReference>